<evidence type="ECO:0000313" key="2">
    <source>
        <dbReference type="Proteomes" id="UP000325517"/>
    </source>
</evidence>
<keyword evidence="2" id="KW-1185">Reference proteome</keyword>
<accession>A0A5J6SRM0</accession>
<name>A0A5J6SRM0_9BACI</name>
<organism evidence="1 2">
    <name type="scientific">Psychrobacillus glaciei</name>
    <dbReference type="NCBI Taxonomy" id="2283160"/>
    <lineage>
        <taxon>Bacteria</taxon>
        <taxon>Bacillati</taxon>
        <taxon>Bacillota</taxon>
        <taxon>Bacilli</taxon>
        <taxon>Bacillales</taxon>
        <taxon>Bacillaceae</taxon>
        <taxon>Psychrobacillus</taxon>
    </lineage>
</organism>
<dbReference type="KEGG" id="psyo:PB01_08210"/>
<dbReference type="Proteomes" id="UP000325517">
    <property type="component" value="Chromosome"/>
</dbReference>
<proteinExistence type="predicted"/>
<reference evidence="1 2" key="1">
    <citation type="submission" date="2018-07" db="EMBL/GenBank/DDBJ databases">
        <title>Complete genome sequence of Psychrobacillus sp. PB01, isolated from iceberg, and comparative genome analysis of Psychrobacillus strains.</title>
        <authorList>
            <person name="Lee P.C."/>
        </authorList>
    </citation>
    <scope>NUCLEOTIDE SEQUENCE [LARGE SCALE GENOMIC DNA]</scope>
    <source>
        <strain evidence="1 2">PB01</strain>
    </source>
</reference>
<dbReference type="SUPFAM" id="SSF55729">
    <property type="entry name" value="Acyl-CoA N-acyltransferases (Nat)"/>
    <property type="match status" value="1"/>
</dbReference>
<dbReference type="EMBL" id="CP031223">
    <property type="protein sequence ID" value="QFF98817.1"/>
    <property type="molecule type" value="Genomic_DNA"/>
</dbReference>
<evidence type="ECO:0008006" key="3">
    <source>
        <dbReference type="Google" id="ProtNLM"/>
    </source>
</evidence>
<sequence length="186" mass="21785">MFGFGIYKKRDVELYRELYESDEIMIHKLRKDIMNLEESRDLVDYIKAIKDDSIVGIVQNKDRELFALTKREDYNNLTITMKNSYRNEYPYVNVTLYKNVKVDELGVIWTANQELFVEGIFAKNKRKGNGRILINAVISYAKANQYNSIAGRIIDEDKNATPGLPDFYEEMGFTLNEEGSYFKMKL</sequence>
<dbReference type="OrthoDB" id="2969988at2"/>
<dbReference type="InterPro" id="IPR016181">
    <property type="entry name" value="Acyl_CoA_acyltransferase"/>
</dbReference>
<evidence type="ECO:0000313" key="1">
    <source>
        <dbReference type="EMBL" id="QFF98817.1"/>
    </source>
</evidence>
<protein>
    <recommendedName>
        <fullName evidence="3">GNAT family N-acetyltransferase</fullName>
    </recommendedName>
</protein>
<dbReference type="RefSeq" id="WP_151699752.1">
    <property type="nucleotide sequence ID" value="NZ_CP031223.1"/>
</dbReference>
<gene>
    <name evidence="1" type="ORF">PB01_08210</name>
</gene>
<dbReference type="AlphaFoldDB" id="A0A5J6SRM0"/>
<dbReference type="Gene3D" id="3.40.630.30">
    <property type="match status" value="1"/>
</dbReference>